<gene>
    <name evidence="5" type="ORF">GCM10010326_01040</name>
</gene>
<evidence type="ECO:0000313" key="6">
    <source>
        <dbReference type="Proteomes" id="UP000600946"/>
    </source>
</evidence>
<comment type="caution">
    <text evidence="5">The sequence shown here is derived from an EMBL/GenBank/DDBJ whole genome shotgun (WGS) entry which is preliminary data.</text>
</comment>
<proteinExistence type="predicted"/>
<dbReference type="Proteomes" id="UP000600946">
    <property type="component" value="Unassembled WGS sequence"/>
</dbReference>
<dbReference type="Gene3D" id="3.40.1190.20">
    <property type="match status" value="1"/>
</dbReference>
<organism evidence="5 6">
    <name type="scientific">Streptomyces xanthochromogenes</name>
    <dbReference type="NCBI Taxonomy" id="67384"/>
    <lineage>
        <taxon>Bacteria</taxon>
        <taxon>Bacillati</taxon>
        <taxon>Actinomycetota</taxon>
        <taxon>Actinomycetes</taxon>
        <taxon>Kitasatosporales</taxon>
        <taxon>Streptomycetaceae</taxon>
        <taxon>Streptomyces</taxon>
    </lineage>
</organism>
<keyword evidence="6" id="KW-1185">Reference proteome</keyword>
<dbReference type="GeneID" id="96288160"/>
<accession>A0ABQ2ZHR8</accession>
<evidence type="ECO:0000259" key="4">
    <source>
        <dbReference type="Pfam" id="PF00294"/>
    </source>
</evidence>
<dbReference type="PANTHER" id="PTHR10584:SF166">
    <property type="entry name" value="RIBOKINASE"/>
    <property type="match status" value="1"/>
</dbReference>
<dbReference type="SUPFAM" id="SSF53613">
    <property type="entry name" value="Ribokinase-like"/>
    <property type="match status" value="1"/>
</dbReference>
<feature type="domain" description="Carbohydrate kinase PfkB" evidence="4">
    <location>
        <begin position="29"/>
        <end position="279"/>
    </location>
</feature>
<reference evidence="6" key="1">
    <citation type="journal article" date="2019" name="Int. J. Syst. Evol. Microbiol.">
        <title>The Global Catalogue of Microorganisms (GCM) 10K type strain sequencing project: providing services to taxonomists for standard genome sequencing and annotation.</title>
        <authorList>
            <consortium name="The Broad Institute Genomics Platform"/>
            <consortium name="The Broad Institute Genome Sequencing Center for Infectious Disease"/>
            <person name="Wu L."/>
            <person name="Ma J."/>
        </authorList>
    </citation>
    <scope>NUCLEOTIDE SEQUENCE [LARGE SCALE GENOMIC DNA]</scope>
    <source>
        <strain evidence="6">JCM 4594</strain>
    </source>
</reference>
<keyword evidence="2" id="KW-0418">Kinase</keyword>
<dbReference type="EMBL" id="BMUU01000001">
    <property type="protein sequence ID" value="GGY13543.1"/>
    <property type="molecule type" value="Genomic_DNA"/>
</dbReference>
<evidence type="ECO:0000256" key="1">
    <source>
        <dbReference type="ARBA" id="ARBA00022679"/>
    </source>
</evidence>
<evidence type="ECO:0000256" key="2">
    <source>
        <dbReference type="ARBA" id="ARBA00022777"/>
    </source>
</evidence>
<feature type="region of interest" description="Disordered" evidence="3">
    <location>
        <begin position="280"/>
        <end position="304"/>
    </location>
</feature>
<dbReference type="InterPro" id="IPR029056">
    <property type="entry name" value="Ribokinase-like"/>
</dbReference>
<dbReference type="PANTHER" id="PTHR10584">
    <property type="entry name" value="SUGAR KINASE"/>
    <property type="match status" value="1"/>
</dbReference>
<dbReference type="InterPro" id="IPR011611">
    <property type="entry name" value="PfkB_dom"/>
</dbReference>
<evidence type="ECO:0000313" key="5">
    <source>
        <dbReference type="EMBL" id="GGY13543.1"/>
    </source>
</evidence>
<sequence>MSPIARWDLACFSYLAHAQILHVSRYPSADHGATVDRVRVSLAGDGPIAACTAAAQGLRTTLVANQVGDDLPGMSAATMLRTAGVGVQVTRRRPAVTPSLTVITDGLGTRTWFADLAHVEDSLYYADMSPLARARLAYIDAYTVIATSAARAISTAAQAHVPVLLNLGNDPIHPDIAEAARRAHLVAVQTGLPEAQAHQADALARSIADQLRPAVAVVTLGSLGAVAQTKTGEPHRISAHPARIVDTHGAGAAFSAGFAAAHLDGADLTTTLRAACTAGTDHCSRPREAPRTLPHPAATPSLPA</sequence>
<name>A0ABQ2ZHR8_9ACTN</name>
<keyword evidence="1" id="KW-0808">Transferase</keyword>
<protein>
    <recommendedName>
        <fullName evidence="4">Carbohydrate kinase PfkB domain-containing protein</fullName>
    </recommendedName>
</protein>
<evidence type="ECO:0000256" key="3">
    <source>
        <dbReference type="SAM" id="MobiDB-lite"/>
    </source>
</evidence>
<dbReference type="RefSeq" id="WP_190025784.1">
    <property type="nucleotide sequence ID" value="NZ_BMUU01000001.1"/>
</dbReference>
<dbReference type="Pfam" id="PF00294">
    <property type="entry name" value="PfkB"/>
    <property type="match status" value="1"/>
</dbReference>